<feature type="signal peptide" evidence="2">
    <location>
        <begin position="1"/>
        <end position="37"/>
    </location>
</feature>
<name>A0ABD3H0I6_9MARC</name>
<dbReference type="Pfam" id="PF00657">
    <property type="entry name" value="Lipase_GDSL"/>
    <property type="match status" value="1"/>
</dbReference>
<feature type="chain" id="PRO_5044761362" description="GDSL esterase/lipase" evidence="2">
    <location>
        <begin position="38"/>
        <end position="380"/>
    </location>
</feature>
<reference evidence="3 4" key="1">
    <citation type="submission" date="2024-09" db="EMBL/GenBank/DDBJ databases">
        <title>Chromosome-scale assembly of Riccia sorocarpa.</title>
        <authorList>
            <person name="Paukszto L."/>
        </authorList>
    </citation>
    <scope>NUCLEOTIDE SEQUENCE [LARGE SCALE GENOMIC DNA]</scope>
    <source>
        <strain evidence="3">LP-2024</strain>
        <tissue evidence="3">Aerial parts of the thallus</tissue>
    </source>
</reference>
<sequence>MPCRFGRGLGMAPRVWIGLLLGLLMAAALFPCSVVEAAGKGGIPALWVFGDSTVDTGNQNYITSLVKSNYPPYGKDFVPPGPTGRFCNGKVANDFLADYLEIPRPVNFLAPEAKGSRILTGVNFASSGSGYLDITGALFGVLNLTRQLDNFGKIKKDMIDQIGDAATEKILTTSLYLISTGSNDYVNSYNLNPILQGRFTQPQYEQLLLSTIETNLKTLHGYGARRVYINSLSPIGCVPEQLNLYNVKDGACIEKVNGPLRSFNNGLQGLLGKLRQELPDYDLNYINVYDTLYGAITTPEKYGFKYGNMACCGEGSYNGQPCISPLSTVCANADEYVFWDLFHPTQKTYGMLTDNIISGTGLAVYPKNVQTLLATLQEGN</sequence>
<organism evidence="3 4">
    <name type="scientific">Riccia sorocarpa</name>
    <dbReference type="NCBI Taxonomy" id="122646"/>
    <lineage>
        <taxon>Eukaryota</taxon>
        <taxon>Viridiplantae</taxon>
        <taxon>Streptophyta</taxon>
        <taxon>Embryophyta</taxon>
        <taxon>Marchantiophyta</taxon>
        <taxon>Marchantiopsida</taxon>
        <taxon>Marchantiidae</taxon>
        <taxon>Marchantiales</taxon>
        <taxon>Ricciaceae</taxon>
        <taxon>Riccia</taxon>
    </lineage>
</organism>
<dbReference type="InterPro" id="IPR035669">
    <property type="entry name" value="SGNH_plant_lipase-like"/>
</dbReference>
<dbReference type="PANTHER" id="PTHR45642">
    <property type="entry name" value="GDSL ESTERASE/LIPASE EXL3"/>
    <property type="match status" value="1"/>
</dbReference>
<dbReference type="PANTHER" id="PTHR45642:SF35">
    <property type="entry name" value="GDSL ESTERASE_LIPASE APG"/>
    <property type="match status" value="1"/>
</dbReference>
<dbReference type="InterPro" id="IPR050592">
    <property type="entry name" value="GDSL_lipolytic_enzyme"/>
</dbReference>
<gene>
    <name evidence="3" type="ORF">R1sor_002096</name>
</gene>
<evidence type="ECO:0008006" key="5">
    <source>
        <dbReference type="Google" id="ProtNLM"/>
    </source>
</evidence>
<comment type="similarity">
    <text evidence="1">Belongs to the 'GDSL' lipolytic enzyme family.</text>
</comment>
<dbReference type="InterPro" id="IPR036514">
    <property type="entry name" value="SGNH_hydro_sf"/>
</dbReference>
<dbReference type="SUPFAM" id="SSF52266">
    <property type="entry name" value="SGNH hydrolase"/>
    <property type="match status" value="1"/>
</dbReference>
<keyword evidence="4" id="KW-1185">Reference proteome</keyword>
<evidence type="ECO:0000256" key="1">
    <source>
        <dbReference type="ARBA" id="ARBA00008668"/>
    </source>
</evidence>
<dbReference type="EMBL" id="JBJQOH010000006">
    <property type="protein sequence ID" value="KAL3684074.1"/>
    <property type="molecule type" value="Genomic_DNA"/>
</dbReference>
<dbReference type="AlphaFoldDB" id="A0ABD3H0I6"/>
<dbReference type="Gene3D" id="3.40.50.1110">
    <property type="entry name" value="SGNH hydrolase"/>
    <property type="match status" value="1"/>
</dbReference>
<dbReference type="InterPro" id="IPR001087">
    <property type="entry name" value="GDSL"/>
</dbReference>
<dbReference type="CDD" id="cd01837">
    <property type="entry name" value="SGNH_plant_lipase_like"/>
    <property type="match status" value="1"/>
</dbReference>
<evidence type="ECO:0000256" key="2">
    <source>
        <dbReference type="SAM" id="SignalP"/>
    </source>
</evidence>
<protein>
    <recommendedName>
        <fullName evidence="5">GDSL esterase/lipase</fullName>
    </recommendedName>
</protein>
<evidence type="ECO:0000313" key="3">
    <source>
        <dbReference type="EMBL" id="KAL3684074.1"/>
    </source>
</evidence>
<accession>A0ABD3H0I6</accession>
<keyword evidence="2" id="KW-0732">Signal</keyword>
<proteinExistence type="inferred from homology"/>
<comment type="caution">
    <text evidence="3">The sequence shown here is derived from an EMBL/GenBank/DDBJ whole genome shotgun (WGS) entry which is preliminary data.</text>
</comment>
<evidence type="ECO:0000313" key="4">
    <source>
        <dbReference type="Proteomes" id="UP001633002"/>
    </source>
</evidence>
<dbReference type="Proteomes" id="UP001633002">
    <property type="component" value="Unassembled WGS sequence"/>
</dbReference>